<proteinExistence type="predicted"/>
<protein>
    <submittedName>
        <fullName evidence="2">2-polyprenyl-3-methyl-5-hydroxy-6-metoxy-1, 4-benzoquinol methylase</fullName>
    </submittedName>
</protein>
<reference evidence="2" key="1">
    <citation type="submission" date="2022-08" db="EMBL/GenBank/DDBJ databases">
        <title>Genomic Encyclopedia of Type Strains, Phase III (KMG-III): the genomes of soil and plant-associated and newly described type strains.</title>
        <authorList>
            <person name="Whitman W."/>
        </authorList>
    </citation>
    <scope>NUCLEOTIDE SEQUENCE</scope>
    <source>
        <strain evidence="2">HMT 1</strain>
    </source>
</reference>
<evidence type="ECO:0000313" key="3">
    <source>
        <dbReference type="Proteomes" id="UP001204445"/>
    </source>
</evidence>
<dbReference type="Proteomes" id="UP001204445">
    <property type="component" value="Unassembled WGS sequence"/>
</dbReference>
<evidence type="ECO:0000313" key="2">
    <source>
        <dbReference type="EMBL" id="MCS3904494.1"/>
    </source>
</evidence>
<dbReference type="GO" id="GO:0032259">
    <property type="term" value="P:methylation"/>
    <property type="evidence" value="ECO:0007669"/>
    <property type="project" value="UniProtKB-KW"/>
</dbReference>
<name>A0AAE3L1S2_9GAMM</name>
<feature type="domain" description="Methyltransferase" evidence="1">
    <location>
        <begin position="42"/>
        <end position="126"/>
    </location>
</feature>
<dbReference type="InterPro" id="IPR029063">
    <property type="entry name" value="SAM-dependent_MTases_sf"/>
</dbReference>
<comment type="caution">
    <text evidence="2">The sequence shown here is derived from an EMBL/GenBank/DDBJ whole genome shotgun (WGS) entry which is preliminary data.</text>
</comment>
<dbReference type="InterPro" id="IPR041698">
    <property type="entry name" value="Methyltransf_25"/>
</dbReference>
<dbReference type="EMBL" id="JANUCT010000024">
    <property type="protein sequence ID" value="MCS3904494.1"/>
    <property type="molecule type" value="Genomic_DNA"/>
</dbReference>
<dbReference type="AlphaFoldDB" id="A0AAE3L1S2"/>
<sequence length="194" mass="21188">MTVNGTDRWERRYRESQTMQRPQAAAVLADHVHLLPASGAAVDLACGRGGNALLLAAHGLQTQAWDYAATALQDLEQLAAAEQLAIDCQCRNIVESPPAADSFDVIVVSHFLDRTIMPALAGALRPAGLLFYQTFSCTAVSDAGPNNPAYRLADNELLQLLPQLQVVHYHEAGRLGDSSHGFRDRVQYIGWRRP</sequence>
<dbReference type="Gene3D" id="3.40.50.150">
    <property type="entry name" value="Vaccinia Virus protein VP39"/>
    <property type="match status" value="1"/>
</dbReference>
<dbReference type="RefSeq" id="WP_259057548.1">
    <property type="nucleotide sequence ID" value="NZ_JANUCT010000024.1"/>
</dbReference>
<evidence type="ECO:0000259" key="1">
    <source>
        <dbReference type="Pfam" id="PF13649"/>
    </source>
</evidence>
<keyword evidence="2" id="KW-0808">Transferase</keyword>
<keyword evidence="3" id="KW-1185">Reference proteome</keyword>
<dbReference type="Pfam" id="PF13649">
    <property type="entry name" value="Methyltransf_25"/>
    <property type="match status" value="1"/>
</dbReference>
<dbReference type="SUPFAM" id="SSF53335">
    <property type="entry name" value="S-adenosyl-L-methionine-dependent methyltransferases"/>
    <property type="match status" value="1"/>
</dbReference>
<dbReference type="GO" id="GO:0008168">
    <property type="term" value="F:methyltransferase activity"/>
    <property type="evidence" value="ECO:0007669"/>
    <property type="project" value="UniProtKB-KW"/>
</dbReference>
<organism evidence="2 3">
    <name type="scientific">Methylohalomonas lacus</name>
    <dbReference type="NCBI Taxonomy" id="398773"/>
    <lineage>
        <taxon>Bacteria</taxon>
        <taxon>Pseudomonadati</taxon>
        <taxon>Pseudomonadota</taxon>
        <taxon>Gammaproteobacteria</taxon>
        <taxon>Methylohalomonadales</taxon>
        <taxon>Methylohalomonadaceae</taxon>
        <taxon>Methylohalomonas</taxon>
    </lineage>
</organism>
<keyword evidence="2" id="KW-0489">Methyltransferase</keyword>
<gene>
    <name evidence="2" type="ORF">J2T55_002530</name>
</gene>
<accession>A0AAE3L1S2</accession>